<sequence length="247" mass="27420">MSLVRGWRVWRKALGRVDRRGADVFTTSRQHLSGCRSLATEAAATPGDGGAEVASQFAGVAGRYAGALYHVARRMNQMAQVTADVQRMQALRRSAPTLDKFLANPTLSRSVKRSALGEVMRAGDIQSPLVRNWLLMIADNGRLADAARILDTFESVVSAQRGSVEATVTSALPLTEWQLGMLRLRLKRRFFPDLPDAQVELKSRTDPLLLGGFTVQLGDKFIDLSVRTEVRRLKEAIMQQSEERRLE</sequence>
<dbReference type="GO" id="GO:0016020">
    <property type="term" value="C:membrane"/>
    <property type="evidence" value="ECO:0007669"/>
    <property type="project" value="UniProtKB-SubCell"/>
</dbReference>
<evidence type="ECO:0000256" key="7">
    <source>
        <dbReference type="ARBA" id="ARBA00023310"/>
    </source>
</evidence>
<dbReference type="InterPro" id="IPR026015">
    <property type="entry name" value="ATP_synth_OSCP/delta_N_sf"/>
</dbReference>
<evidence type="ECO:0000256" key="6">
    <source>
        <dbReference type="ARBA" id="ARBA00023136"/>
    </source>
</evidence>
<comment type="subcellular location">
    <subcellularLocation>
        <location evidence="1">Membrane</location>
    </subcellularLocation>
</comment>
<dbReference type="Proteomes" id="UP001301350">
    <property type="component" value="Unassembled WGS sequence"/>
</dbReference>
<organism evidence="8 9">
    <name type="scientific">Cyanidium caldarium</name>
    <name type="common">Red alga</name>
    <dbReference type="NCBI Taxonomy" id="2771"/>
    <lineage>
        <taxon>Eukaryota</taxon>
        <taxon>Rhodophyta</taxon>
        <taxon>Bangiophyceae</taxon>
        <taxon>Cyanidiales</taxon>
        <taxon>Cyanidiaceae</taxon>
        <taxon>Cyanidium</taxon>
    </lineage>
</organism>
<evidence type="ECO:0000313" key="8">
    <source>
        <dbReference type="EMBL" id="KAK4538586.1"/>
    </source>
</evidence>
<evidence type="ECO:0000256" key="4">
    <source>
        <dbReference type="ARBA" id="ARBA00022781"/>
    </source>
</evidence>
<keyword evidence="6" id="KW-0472">Membrane</keyword>
<name>A0AAV9J2Q9_CYACA</name>
<dbReference type="SUPFAM" id="SSF47928">
    <property type="entry name" value="N-terminal domain of the delta subunit of the F1F0-ATP synthase"/>
    <property type="match status" value="1"/>
</dbReference>
<dbReference type="InterPro" id="IPR020781">
    <property type="entry name" value="ATPase_OSCP/d_CS"/>
</dbReference>
<dbReference type="EMBL" id="JANCYW010000018">
    <property type="protein sequence ID" value="KAK4538586.1"/>
    <property type="molecule type" value="Genomic_DNA"/>
</dbReference>
<reference evidence="8 9" key="1">
    <citation type="submission" date="2022-07" db="EMBL/GenBank/DDBJ databases">
        <title>Genome-wide signatures of adaptation to extreme environments.</title>
        <authorList>
            <person name="Cho C.H."/>
            <person name="Yoon H.S."/>
        </authorList>
    </citation>
    <scope>NUCLEOTIDE SEQUENCE [LARGE SCALE GENOMIC DNA]</scope>
    <source>
        <strain evidence="8 9">DBV 063 E5</strain>
    </source>
</reference>
<dbReference type="HAMAP" id="MF_01416">
    <property type="entry name" value="ATP_synth_delta_bact"/>
    <property type="match status" value="1"/>
</dbReference>
<keyword evidence="9" id="KW-1185">Reference proteome</keyword>
<dbReference type="GO" id="GO:0046933">
    <property type="term" value="F:proton-transporting ATP synthase activity, rotational mechanism"/>
    <property type="evidence" value="ECO:0007669"/>
    <property type="project" value="InterPro"/>
</dbReference>
<dbReference type="Pfam" id="PF00213">
    <property type="entry name" value="OSCP"/>
    <property type="match status" value="1"/>
</dbReference>
<comment type="caution">
    <text evidence="8">The sequence shown here is derived from an EMBL/GenBank/DDBJ whole genome shotgun (WGS) entry which is preliminary data.</text>
</comment>
<dbReference type="AlphaFoldDB" id="A0AAV9J2Q9"/>
<keyword evidence="3" id="KW-0813">Transport</keyword>
<dbReference type="PANTHER" id="PTHR11910">
    <property type="entry name" value="ATP SYNTHASE DELTA CHAIN"/>
    <property type="match status" value="1"/>
</dbReference>
<evidence type="ECO:0000313" key="9">
    <source>
        <dbReference type="Proteomes" id="UP001301350"/>
    </source>
</evidence>
<gene>
    <name evidence="8" type="ORF">CDCA_CDCA18G4611</name>
</gene>
<accession>A0AAV9J2Q9</accession>
<keyword evidence="5" id="KW-0406">Ion transport</keyword>
<dbReference type="NCBIfam" id="TIGR01145">
    <property type="entry name" value="ATP_synt_delta"/>
    <property type="match status" value="1"/>
</dbReference>
<evidence type="ECO:0000256" key="5">
    <source>
        <dbReference type="ARBA" id="ARBA00023065"/>
    </source>
</evidence>
<evidence type="ECO:0000256" key="1">
    <source>
        <dbReference type="ARBA" id="ARBA00004370"/>
    </source>
</evidence>
<comment type="similarity">
    <text evidence="2">Belongs to the ATPase delta chain family.</text>
</comment>
<keyword evidence="4" id="KW-0375">Hydrogen ion transport</keyword>
<dbReference type="PROSITE" id="PS00389">
    <property type="entry name" value="ATPASE_DELTA"/>
    <property type="match status" value="1"/>
</dbReference>
<keyword evidence="7" id="KW-0066">ATP synthesis</keyword>
<protein>
    <submittedName>
        <fullName evidence="8">Uncharacterized protein</fullName>
    </submittedName>
</protein>
<dbReference type="InterPro" id="IPR000711">
    <property type="entry name" value="ATPase_OSCP/dsu"/>
</dbReference>
<proteinExistence type="inferred from homology"/>
<dbReference type="PRINTS" id="PR00125">
    <property type="entry name" value="ATPASEDELTA"/>
</dbReference>
<evidence type="ECO:0000256" key="2">
    <source>
        <dbReference type="ARBA" id="ARBA00007046"/>
    </source>
</evidence>
<dbReference type="Gene3D" id="1.10.520.20">
    <property type="entry name" value="N-terminal domain of the delta subunit of the F1F0-ATP synthase"/>
    <property type="match status" value="1"/>
</dbReference>
<evidence type="ECO:0000256" key="3">
    <source>
        <dbReference type="ARBA" id="ARBA00022448"/>
    </source>
</evidence>